<dbReference type="Proteomes" id="UP001058124">
    <property type="component" value="Unassembled WGS sequence"/>
</dbReference>
<dbReference type="AlphaFoldDB" id="A0AAV5N750"/>
<gene>
    <name evidence="1" type="ORF">SOASR030_35520</name>
</gene>
<evidence type="ECO:0008006" key="3">
    <source>
        <dbReference type="Google" id="ProtNLM"/>
    </source>
</evidence>
<keyword evidence="2" id="KW-1185">Reference proteome</keyword>
<proteinExistence type="predicted"/>
<organism evidence="1 2">
    <name type="scientific">Leminorella grimontii</name>
    <dbReference type="NCBI Taxonomy" id="82981"/>
    <lineage>
        <taxon>Bacteria</taxon>
        <taxon>Pseudomonadati</taxon>
        <taxon>Pseudomonadota</taxon>
        <taxon>Gammaproteobacteria</taxon>
        <taxon>Enterobacterales</taxon>
        <taxon>Budviciaceae</taxon>
        <taxon>Leminorella</taxon>
    </lineage>
</organism>
<sequence length="118" mass="13026">MQKVEQGAMKINYTHDSLMPELTLSGPALANNGFLAQTPVRILLRDNTLWVTPIQNEVLWESLLDNSDADVAADRVQDDGSLYLAGRWLSSLGVIGNPSIEVGLCDGAIWIRVPIKWH</sequence>
<evidence type="ECO:0000313" key="1">
    <source>
        <dbReference type="EMBL" id="GKX57440.1"/>
    </source>
</evidence>
<dbReference type="RefSeq" id="WP_051155822.1">
    <property type="nucleotide sequence ID" value="NZ_BRLH01000015.1"/>
</dbReference>
<accession>A0AAV5N750</accession>
<name>A0AAV5N750_9GAMM</name>
<dbReference type="EMBL" id="BRLH01000015">
    <property type="protein sequence ID" value="GKX57440.1"/>
    <property type="molecule type" value="Genomic_DNA"/>
</dbReference>
<reference evidence="1" key="1">
    <citation type="submission" date="2022-06" db="EMBL/GenBank/DDBJ databases">
        <title>Draft genome sequences of Leminorella grimontii str. JCM5902.</title>
        <authorList>
            <person name="Wakabayashi Y."/>
            <person name="Kojima K."/>
        </authorList>
    </citation>
    <scope>NUCLEOTIDE SEQUENCE</scope>
    <source>
        <strain evidence="1">JCM 5902</strain>
    </source>
</reference>
<evidence type="ECO:0000313" key="2">
    <source>
        <dbReference type="Proteomes" id="UP001058124"/>
    </source>
</evidence>
<comment type="caution">
    <text evidence="1">The sequence shown here is derived from an EMBL/GenBank/DDBJ whole genome shotgun (WGS) entry which is preliminary data.</text>
</comment>
<protein>
    <recommendedName>
        <fullName evidence="3">Toxin SymE-like domain-containing protein</fullName>
    </recommendedName>
</protein>